<name>A0A401TDL1_CHIPU</name>
<evidence type="ECO:0000313" key="2">
    <source>
        <dbReference type="EMBL" id="GCC40731.1"/>
    </source>
</evidence>
<feature type="compositionally biased region" description="Polar residues" evidence="1">
    <location>
        <begin position="95"/>
        <end position="105"/>
    </location>
</feature>
<sequence>MSVTRLWAGGFDPPQWNAGLDPSQFRRKRCVESQTDGSCDRDTQVDADKTATEAVDGVPGRARPTVPPRRCLKENLGHLNPSLDQPCLHPPLNQPPRTQQDVATR</sequence>
<organism evidence="2 3">
    <name type="scientific">Chiloscyllium punctatum</name>
    <name type="common">Brownbanded bambooshark</name>
    <name type="synonym">Hemiscyllium punctatum</name>
    <dbReference type="NCBI Taxonomy" id="137246"/>
    <lineage>
        <taxon>Eukaryota</taxon>
        <taxon>Metazoa</taxon>
        <taxon>Chordata</taxon>
        <taxon>Craniata</taxon>
        <taxon>Vertebrata</taxon>
        <taxon>Chondrichthyes</taxon>
        <taxon>Elasmobranchii</taxon>
        <taxon>Galeomorphii</taxon>
        <taxon>Galeoidea</taxon>
        <taxon>Orectolobiformes</taxon>
        <taxon>Hemiscylliidae</taxon>
        <taxon>Chiloscyllium</taxon>
    </lineage>
</organism>
<protein>
    <submittedName>
        <fullName evidence="2">Uncharacterized protein</fullName>
    </submittedName>
</protein>
<feature type="compositionally biased region" description="Basic and acidic residues" evidence="1">
    <location>
        <begin position="38"/>
        <end position="51"/>
    </location>
</feature>
<comment type="caution">
    <text evidence="2">The sequence shown here is derived from an EMBL/GenBank/DDBJ whole genome shotgun (WGS) entry which is preliminary data.</text>
</comment>
<evidence type="ECO:0000313" key="3">
    <source>
        <dbReference type="Proteomes" id="UP000287033"/>
    </source>
</evidence>
<accession>A0A401TDL1</accession>
<keyword evidence="3" id="KW-1185">Reference proteome</keyword>
<feature type="region of interest" description="Disordered" evidence="1">
    <location>
        <begin position="32"/>
        <end position="105"/>
    </location>
</feature>
<proteinExistence type="predicted"/>
<feature type="non-terminal residue" evidence="2">
    <location>
        <position position="105"/>
    </location>
</feature>
<dbReference type="AlphaFoldDB" id="A0A401TDL1"/>
<feature type="region of interest" description="Disordered" evidence="1">
    <location>
        <begin position="1"/>
        <end position="20"/>
    </location>
</feature>
<evidence type="ECO:0000256" key="1">
    <source>
        <dbReference type="SAM" id="MobiDB-lite"/>
    </source>
</evidence>
<dbReference type="Proteomes" id="UP000287033">
    <property type="component" value="Unassembled WGS sequence"/>
</dbReference>
<reference evidence="2 3" key="1">
    <citation type="journal article" date="2018" name="Nat. Ecol. Evol.">
        <title>Shark genomes provide insights into elasmobranch evolution and the origin of vertebrates.</title>
        <authorList>
            <person name="Hara Y"/>
            <person name="Yamaguchi K"/>
            <person name="Onimaru K"/>
            <person name="Kadota M"/>
            <person name="Koyanagi M"/>
            <person name="Keeley SD"/>
            <person name="Tatsumi K"/>
            <person name="Tanaka K"/>
            <person name="Motone F"/>
            <person name="Kageyama Y"/>
            <person name="Nozu R"/>
            <person name="Adachi N"/>
            <person name="Nishimura O"/>
            <person name="Nakagawa R"/>
            <person name="Tanegashima C"/>
            <person name="Kiyatake I"/>
            <person name="Matsumoto R"/>
            <person name="Murakumo K"/>
            <person name="Nishida K"/>
            <person name="Terakita A"/>
            <person name="Kuratani S"/>
            <person name="Sato K"/>
            <person name="Hyodo S Kuraku.S."/>
        </authorList>
    </citation>
    <scope>NUCLEOTIDE SEQUENCE [LARGE SCALE GENOMIC DNA]</scope>
</reference>
<gene>
    <name evidence="2" type="ORF">chiPu_0024556</name>
</gene>
<dbReference type="EMBL" id="BEZZ01041645">
    <property type="protein sequence ID" value="GCC40731.1"/>
    <property type="molecule type" value="Genomic_DNA"/>
</dbReference>